<sequence length="244" mass="27808">MLNMHFQDGTLSSHKSDKVTISVSAAAVIVDQVSRLEGEIHRLTDEAAKLLEEQKRQLEARRKIQDNNATELLRFIRANKELLDAQERQLAGADYDDSMNAQSEDKTRAFTECLIPTRWRARRSPGRRQGGDLDAHVKNYKDDARRNAEQAAKCIADKDPIIQKFSNELAKQADTLHNKVSEMTDQIEEGKGQGLPVTYSRAIQPGSSRKKRRQRNLLQTRRLRYVGSSIAENAYVSFTSWRLL</sequence>
<evidence type="ECO:0000313" key="2">
    <source>
        <dbReference type="EMBL" id="KIM77909.1"/>
    </source>
</evidence>
<dbReference type="HOGENOM" id="CLU_1138380_0_0_1"/>
<evidence type="ECO:0000256" key="1">
    <source>
        <dbReference type="SAM" id="Coils"/>
    </source>
</evidence>
<protein>
    <submittedName>
        <fullName evidence="2">Uncharacterized protein</fullName>
    </submittedName>
</protein>
<dbReference type="Proteomes" id="UP000054166">
    <property type="component" value="Unassembled WGS sequence"/>
</dbReference>
<keyword evidence="3" id="KW-1185">Reference proteome</keyword>
<dbReference type="InParanoid" id="A0A0C3FDP3"/>
<evidence type="ECO:0000313" key="3">
    <source>
        <dbReference type="Proteomes" id="UP000054166"/>
    </source>
</evidence>
<name>A0A0C3FDP3_PILCF</name>
<proteinExistence type="predicted"/>
<dbReference type="EMBL" id="KN833020">
    <property type="protein sequence ID" value="KIM77909.1"/>
    <property type="molecule type" value="Genomic_DNA"/>
</dbReference>
<dbReference type="AlphaFoldDB" id="A0A0C3FDP3"/>
<gene>
    <name evidence="2" type="ORF">PILCRDRAFT_11584</name>
</gene>
<feature type="coiled-coil region" evidence="1">
    <location>
        <begin position="33"/>
        <end position="68"/>
    </location>
</feature>
<keyword evidence="1" id="KW-0175">Coiled coil</keyword>
<reference evidence="2 3" key="1">
    <citation type="submission" date="2014-04" db="EMBL/GenBank/DDBJ databases">
        <authorList>
            <consortium name="DOE Joint Genome Institute"/>
            <person name="Kuo A."/>
            <person name="Tarkka M."/>
            <person name="Buscot F."/>
            <person name="Kohler A."/>
            <person name="Nagy L.G."/>
            <person name="Floudas D."/>
            <person name="Copeland A."/>
            <person name="Barry K.W."/>
            <person name="Cichocki N."/>
            <person name="Veneault-Fourrey C."/>
            <person name="LaButti K."/>
            <person name="Lindquist E.A."/>
            <person name="Lipzen A."/>
            <person name="Lundell T."/>
            <person name="Morin E."/>
            <person name="Murat C."/>
            <person name="Sun H."/>
            <person name="Tunlid A."/>
            <person name="Henrissat B."/>
            <person name="Grigoriev I.V."/>
            <person name="Hibbett D.S."/>
            <person name="Martin F."/>
            <person name="Nordberg H.P."/>
            <person name="Cantor M.N."/>
            <person name="Hua S.X."/>
        </authorList>
    </citation>
    <scope>NUCLEOTIDE SEQUENCE [LARGE SCALE GENOMIC DNA]</scope>
    <source>
        <strain evidence="2 3">F 1598</strain>
    </source>
</reference>
<organism evidence="2 3">
    <name type="scientific">Piloderma croceum (strain F 1598)</name>
    <dbReference type="NCBI Taxonomy" id="765440"/>
    <lineage>
        <taxon>Eukaryota</taxon>
        <taxon>Fungi</taxon>
        <taxon>Dikarya</taxon>
        <taxon>Basidiomycota</taxon>
        <taxon>Agaricomycotina</taxon>
        <taxon>Agaricomycetes</taxon>
        <taxon>Agaricomycetidae</taxon>
        <taxon>Atheliales</taxon>
        <taxon>Atheliaceae</taxon>
        <taxon>Piloderma</taxon>
    </lineage>
</organism>
<accession>A0A0C3FDP3</accession>
<reference evidence="3" key="2">
    <citation type="submission" date="2015-01" db="EMBL/GenBank/DDBJ databases">
        <title>Evolutionary Origins and Diversification of the Mycorrhizal Mutualists.</title>
        <authorList>
            <consortium name="DOE Joint Genome Institute"/>
            <consortium name="Mycorrhizal Genomics Consortium"/>
            <person name="Kohler A."/>
            <person name="Kuo A."/>
            <person name="Nagy L.G."/>
            <person name="Floudas D."/>
            <person name="Copeland A."/>
            <person name="Barry K.W."/>
            <person name="Cichocki N."/>
            <person name="Veneault-Fourrey C."/>
            <person name="LaButti K."/>
            <person name="Lindquist E.A."/>
            <person name="Lipzen A."/>
            <person name="Lundell T."/>
            <person name="Morin E."/>
            <person name="Murat C."/>
            <person name="Riley R."/>
            <person name="Ohm R."/>
            <person name="Sun H."/>
            <person name="Tunlid A."/>
            <person name="Henrissat B."/>
            <person name="Grigoriev I.V."/>
            <person name="Hibbett D.S."/>
            <person name="Martin F."/>
        </authorList>
    </citation>
    <scope>NUCLEOTIDE SEQUENCE [LARGE SCALE GENOMIC DNA]</scope>
    <source>
        <strain evidence="3">F 1598</strain>
    </source>
</reference>